<evidence type="ECO:0000313" key="1">
    <source>
        <dbReference type="EMBL" id="KYN01750.1"/>
    </source>
</evidence>
<proteinExistence type="predicted"/>
<name>A0A195CM16_9HYME</name>
<keyword evidence="2" id="KW-1185">Reference proteome</keyword>
<reference evidence="1 2" key="1">
    <citation type="submission" date="2016-03" db="EMBL/GenBank/DDBJ databases">
        <title>Cyphomyrmex costatus WGS genome.</title>
        <authorList>
            <person name="Nygaard S."/>
            <person name="Hu H."/>
            <person name="Boomsma J."/>
            <person name="Zhang G."/>
        </authorList>
    </citation>
    <scope>NUCLEOTIDE SEQUENCE [LARGE SCALE GENOMIC DNA]</scope>
    <source>
        <strain evidence="1">MS0001</strain>
        <tissue evidence="1">Whole body</tissue>
    </source>
</reference>
<sequence>MRLRDSHLRNALQKGDKCNISHSILNTLMLVQLMTFNVKSTVLTVVPSAHSVYVPEASEVNSERTFILERMYSEQARHPVRVVDARWVSESGGEPSIPALLDRVTMGIIAAILHA</sequence>
<protein>
    <submittedName>
        <fullName evidence="1">Uncharacterized protein</fullName>
    </submittedName>
</protein>
<organism evidence="1 2">
    <name type="scientific">Cyphomyrmex costatus</name>
    <dbReference type="NCBI Taxonomy" id="456900"/>
    <lineage>
        <taxon>Eukaryota</taxon>
        <taxon>Metazoa</taxon>
        <taxon>Ecdysozoa</taxon>
        <taxon>Arthropoda</taxon>
        <taxon>Hexapoda</taxon>
        <taxon>Insecta</taxon>
        <taxon>Pterygota</taxon>
        <taxon>Neoptera</taxon>
        <taxon>Endopterygota</taxon>
        <taxon>Hymenoptera</taxon>
        <taxon>Apocrita</taxon>
        <taxon>Aculeata</taxon>
        <taxon>Formicoidea</taxon>
        <taxon>Formicidae</taxon>
        <taxon>Myrmicinae</taxon>
        <taxon>Cyphomyrmex</taxon>
    </lineage>
</organism>
<evidence type="ECO:0000313" key="2">
    <source>
        <dbReference type="Proteomes" id="UP000078542"/>
    </source>
</evidence>
<accession>A0A195CM16</accession>
<dbReference type="AlphaFoldDB" id="A0A195CM16"/>
<gene>
    <name evidence="1" type="ORF">ALC62_07428</name>
</gene>
<dbReference type="EMBL" id="KQ977580">
    <property type="protein sequence ID" value="KYN01750.1"/>
    <property type="molecule type" value="Genomic_DNA"/>
</dbReference>
<dbReference type="Proteomes" id="UP000078542">
    <property type="component" value="Unassembled WGS sequence"/>
</dbReference>